<feature type="non-terminal residue" evidence="1">
    <location>
        <position position="1"/>
    </location>
</feature>
<feature type="non-terminal residue" evidence="1">
    <location>
        <position position="60"/>
    </location>
</feature>
<gene>
    <name evidence="1" type="ORF">Pmar_PMAR014774</name>
</gene>
<evidence type="ECO:0000313" key="2">
    <source>
        <dbReference type="Proteomes" id="UP000007800"/>
    </source>
</evidence>
<accession>C5LX52</accession>
<dbReference type="InParanoid" id="C5LX52"/>
<proteinExistence type="predicted"/>
<organism evidence="2">
    <name type="scientific">Perkinsus marinus (strain ATCC 50983 / TXsc)</name>
    <dbReference type="NCBI Taxonomy" id="423536"/>
    <lineage>
        <taxon>Eukaryota</taxon>
        <taxon>Sar</taxon>
        <taxon>Alveolata</taxon>
        <taxon>Perkinsozoa</taxon>
        <taxon>Perkinsea</taxon>
        <taxon>Perkinsida</taxon>
        <taxon>Perkinsidae</taxon>
        <taxon>Perkinsus</taxon>
    </lineage>
</organism>
<evidence type="ECO:0000313" key="1">
    <source>
        <dbReference type="EMBL" id="EEQ98690.1"/>
    </source>
</evidence>
<dbReference type="RefSeq" id="XP_002765973.1">
    <property type="nucleotide sequence ID" value="XM_002765927.1"/>
</dbReference>
<sequence>SAPDGSEKNSIVDVTVNTNNDVRPSSSLEMRIVKSRLHLRGGELSHMAFDQEKTCRDSGV</sequence>
<keyword evidence="2" id="KW-1185">Reference proteome</keyword>
<dbReference type="EMBL" id="GG686372">
    <property type="protein sequence ID" value="EEQ98690.1"/>
    <property type="molecule type" value="Genomic_DNA"/>
</dbReference>
<dbReference type="AlphaFoldDB" id="C5LX52"/>
<name>C5LX52_PERM5</name>
<dbReference type="Proteomes" id="UP000007800">
    <property type="component" value="Unassembled WGS sequence"/>
</dbReference>
<reference evidence="1 2" key="1">
    <citation type="submission" date="2008-07" db="EMBL/GenBank/DDBJ databases">
        <authorList>
            <person name="El-Sayed N."/>
            <person name="Caler E."/>
            <person name="Inman J."/>
            <person name="Amedeo P."/>
            <person name="Hass B."/>
            <person name="Wortman J."/>
        </authorList>
    </citation>
    <scope>NUCLEOTIDE SEQUENCE [LARGE SCALE GENOMIC DNA]</scope>
    <source>
        <strain evidence="2">ATCC 50983 / TXsc</strain>
    </source>
</reference>
<protein>
    <submittedName>
        <fullName evidence="1">Uncharacterized protein</fullName>
    </submittedName>
</protein>
<dbReference type="GeneID" id="9062516"/>